<dbReference type="InterPro" id="IPR015897">
    <property type="entry name" value="CHK_kinase-like"/>
</dbReference>
<dbReference type="Pfam" id="PF07914">
    <property type="entry name" value="DUF1679"/>
    <property type="match status" value="1"/>
</dbReference>
<dbReference type="Gene3D" id="3.90.1200.10">
    <property type="match status" value="1"/>
</dbReference>
<name>A0A016S3G5_9BILA</name>
<comment type="caution">
    <text evidence="2">The sequence shown here is derived from an EMBL/GenBank/DDBJ whole genome shotgun (WGS) entry which is preliminary data.</text>
</comment>
<dbReference type="InterPro" id="IPR012877">
    <property type="entry name" value="Dhs-27"/>
</dbReference>
<dbReference type="EMBL" id="JARK01001642">
    <property type="protein sequence ID" value="EYB85006.1"/>
    <property type="molecule type" value="Genomic_DNA"/>
</dbReference>
<evidence type="ECO:0000313" key="2">
    <source>
        <dbReference type="EMBL" id="EYB85006.1"/>
    </source>
</evidence>
<dbReference type="OrthoDB" id="5915577at2759"/>
<keyword evidence="3" id="KW-1185">Reference proteome</keyword>
<reference evidence="3" key="1">
    <citation type="journal article" date="2015" name="Nat. Genet.">
        <title>The genome and transcriptome of the zoonotic hookworm Ancylostoma ceylanicum identify infection-specific gene families.</title>
        <authorList>
            <person name="Schwarz E.M."/>
            <person name="Hu Y."/>
            <person name="Antoshechkin I."/>
            <person name="Miller M.M."/>
            <person name="Sternberg P.W."/>
            <person name="Aroian R.V."/>
        </authorList>
    </citation>
    <scope>NUCLEOTIDE SEQUENCE</scope>
    <source>
        <strain evidence="3">HY135</strain>
    </source>
</reference>
<dbReference type="InterPro" id="IPR052961">
    <property type="entry name" value="Oxido-Kinase-like_Enzymes"/>
</dbReference>
<sequence>MPQSLDKDITKCLLSDSSTYAETTVAAFRSKCGETKARCKCSEKTLGFTPSDPNESSLNKGACLVSILEVNPVRFPCKDCTAVEHAHPRWKCHLKKLSPQNRGGNCRDFYPSPPPNGLYIILNMNLYTPAGGICGTHVTWDDVEEVMQRELGTTAAFGPGKTASNISEAKGFISRIVLIDPDWQHKDKELPQKFIVKIVTQLALQQIADTTKKMNVDLSEEFLTVMESYLKRLHNTEVTVYSHLLKLPEGKMPLAKIYYMKKFSESNPVKGYIIMEYLDNIKPVYIYENVTPKAITEILRAKAVMEAMSLRFTPEEKQQFNEKHFNGFFGNFFTKEVSSCKERICLDTQKKTMGAIVAMFRQLGDSKMAEKADELEKILPDLMDLPWADQLADEIGMQRVLCHGDLWLMNILWRPDGFTAALIDYQNAHMGCPANDLVRLFTTSLSGKDRQQHWEELVEEFYGYLKEEAVGLEMPYTLDQIKESYRRFLPMGAFMSLPMAGHIFEIISKNPDEEEKRKYLDILMEKIVCLLDDILHYHKRNMKIRRGEQDV</sequence>
<organism evidence="2 3">
    <name type="scientific">Ancylostoma ceylanicum</name>
    <dbReference type="NCBI Taxonomy" id="53326"/>
    <lineage>
        <taxon>Eukaryota</taxon>
        <taxon>Metazoa</taxon>
        <taxon>Ecdysozoa</taxon>
        <taxon>Nematoda</taxon>
        <taxon>Chromadorea</taxon>
        <taxon>Rhabditida</taxon>
        <taxon>Rhabditina</taxon>
        <taxon>Rhabditomorpha</taxon>
        <taxon>Strongyloidea</taxon>
        <taxon>Ancylostomatidae</taxon>
        <taxon>Ancylostomatinae</taxon>
        <taxon>Ancylostoma</taxon>
    </lineage>
</organism>
<accession>A0A016S3G5</accession>
<dbReference type="Proteomes" id="UP000024635">
    <property type="component" value="Unassembled WGS sequence"/>
</dbReference>
<gene>
    <name evidence="2" type="primary">Acey_s0306.g1997</name>
    <name evidence="2" type="ORF">Y032_0306g1997</name>
</gene>
<dbReference type="SMART" id="SM00587">
    <property type="entry name" value="CHK"/>
    <property type="match status" value="1"/>
</dbReference>
<dbReference type="SUPFAM" id="SSF56112">
    <property type="entry name" value="Protein kinase-like (PK-like)"/>
    <property type="match status" value="1"/>
</dbReference>
<evidence type="ECO:0000259" key="1">
    <source>
        <dbReference type="SMART" id="SM00587"/>
    </source>
</evidence>
<dbReference type="InterPro" id="IPR011009">
    <property type="entry name" value="Kinase-like_dom_sf"/>
</dbReference>
<proteinExistence type="predicted"/>
<evidence type="ECO:0000313" key="3">
    <source>
        <dbReference type="Proteomes" id="UP000024635"/>
    </source>
</evidence>
<feature type="domain" description="CHK kinase-like" evidence="1">
    <location>
        <begin position="272"/>
        <end position="471"/>
    </location>
</feature>
<dbReference type="AlphaFoldDB" id="A0A016S3G5"/>
<dbReference type="PANTHER" id="PTHR23020">
    <property type="entry name" value="UNCHARACTERIZED NUCLEAR HORMONE RECEPTOR-RELATED"/>
    <property type="match status" value="1"/>
</dbReference>
<dbReference type="PANTHER" id="PTHR23020:SF8">
    <property type="entry name" value="CHK KINASE-LIKE DOMAIN-CONTAINING PROTEIN"/>
    <property type="match status" value="1"/>
</dbReference>
<protein>
    <recommendedName>
        <fullName evidence="1">CHK kinase-like domain-containing protein</fullName>
    </recommendedName>
</protein>